<gene>
    <name evidence="1" type="ORF">H257_00319</name>
</gene>
<sequence>MLASRLCFNSWHFCPPGRTLATFGTRLHFGGSLAWLVRTCTATSRRHIALTRNPVMTVSCSMTTRNSMSKPCKLAVTPNNLQRHVLTTCPVTSLLSAFPWLHGGATIVSITFGRLLFHRNSSNLVLYY</sequence>
<evidence type="ECO:0000313" key="1">
    <source>
        <dbReference type="EMBL" id="ETV88831.1"/>
    </source>
</evidence>
<proteinExistence type="predicted"/>
<protein>
    <submittedName>
        <fullName evidence="1">Uncharacterized protein</fullName>
    </submittedName>
</protein>
<name>W4HB91_APHAT</name>
<reference evidence="1" key="1">
    <citation type="submission" date="2013-12" db="EMBL/GenBank/DDBJ databases">
        <title>The Genome Sequence of Aphanomyces astaci APO3.</title>
        <authorList>
            <consortium name="The Broad Institute Genomics Platform"/>
            <person name="Russ C."/>
            <person name="Tyler B."/>
            <person name="van West P."/>
            <person name="Dieguez-Uribeondo J."/>
            <person name="Young S.K."/>
            <person name="Zeng Q."/>
            <person name="Gargeya S."/>
            <person name="Fitzgerald M."/>
            <person name="Abouelleil A."/>
            <person name="Alvarado L."/>
            <person name="Chapman S.B."/>
            <person name="Gainer-Dewar J."/>
            <person name="Goldberg J."/>
            <person name="Griggs A."/>
            <person name="Gujja S."/>
            <person name="Hansen M."/>
            <person name="Howarth C."/>
            <person name="Imamovic A."/>
            <person name="Ireland A."/>
            <person name="Larimer J."/>
            <person name="McCowan C."/>
            <person name="Murphy C."/>
            <person name="Pearson M."/>
            <person name="Poon T.W."/>
            <person name="Priest M."/>
            <person name="Roberts A."/>
            <person name="Saif S."/>
            <person name="Shea T."/>
            <person name="Sykes S."/>
            <person name="Wortman J."/>
            <person name="Nusbaum C."/>
            <person name="Birren B."/>
        </authorList>
    </citation>
    <scope>NUCLEOTIDE SEQUENCE [LARGE SCALE GENOMIC DNA]</scope>
    <source>
        <strain evidence="1">APO3</strain>
    </source>
</reference>
<dbReference type="RefSeq" id="XP_009821231.1">
    <property type="nucleotide sequence ID" value="XM_009822929.1"/>
</dbReference>
<organism evidence="1">
    <name type="scientific">Aphanomyces astaci</name>
    <name type="common">Crayfish plague agent</name>
    <dbReference type="NCBI Taxonomy" id="112090"/>
    <lineage>
        <taxon>Eukaryota</taxon>
        <taxon>Sar</taxon>
        <taxon>Stramenopiles</taxon>
        <taxon>Oomycota</taxon>
        <taxon>Saprolegniomycetes</taxon>
        <taxon>Saprolegniales</taxon>
        <taxon>Verrucalvaceae</taxon>
        <taxon>Aphanomyces</taxon>
    </lineage>
</organism>
<accession>W4HB91</accession>
<dbReference type="GeneID" id="20802315"/>
<dbReference type="EMBL" id="KI913114">
    <property type="protein sequence ID" value="ETV88831.1"/>
    <property type="molecule type" value="Genomic_DNA"/>
</dbReference>
<dbReference type="VEuPathDB" id="FungiDB:H257_00319"/>
<dbReference type="AlphaFoldDB" id="W4HB91"/>